<protein>
    <submittedName>
        <fullName evidence="1">Uncharacterized protein</fullName>
    </submittedName>
</protein>
<dbReference type="EMBL" id="JAGSVG010000019">
    <property type="protein sequence ID" value="MBR8131309.1"/>
    <property type="molecule type" value="Genomic_DNA"/>
</dbReference>
<name>A0AA41EAC3_9BURK</name>
<organism evidence="1 2">
    <name type="scientific">Burkholderia ambifaria</name>
    <dbReference type="NCBI Taxonomy" id="152480"/>
    <lineage>
        <taxon>Bacteria</taxon>
        <taxon>Pseudomonadati</taxon>
        <taxon>Pseudomonadota</taxon>
        <taxon>Betaproteobacteria</taxon>
        <taxon>Burkholderiales</taxon>
        <taxon>Burkholderiaceae</taxon>
        <taxon>Burkholderia</taxon>
        <taxon>Burkholderia cepacia complex</taxon>
    </lineage>
</organism>
<sequence length="70" mass="7141">MRGSNVVRMKQARKCGFAGKTIDAQATIAGSSTGRSGFGHARGRRKIGSAAVHVDANATTGETAVPANRA</sequence>
<proteinExistence type="predicted"/>
<gene>
    <name evidence="1" type="ORF">KDW93_20445</name>
</gene>
<accession>A0AA41EAC3</accession>
<evidence type="ECO:0000313" key="1">
    <source>
        <dbReference type="EMBL" id="MBR8131309.1"/>
    </source>
</evidence>
<dbReference type="RefSeq" id="WP_146124439.1">
    <property type="nucleotide sequence ID" value="NZ_CADEQI010000007.1"/>
</dbReference>
<dbReference type="Proteomes" id="UP000682266">
    <property type="component" value="Unassembled WGS sequence"/>
</dbReference>
<reference evidence="1" key="1">
    <citation type="submission" date="2021-04" db="EMBL/GenBank/DDBJ databases">
        <title>A collection of bacterial strains from the Burkholderia cepacia Research Laboratory and Repository.</title>
        <authorList>
            <person name="Lipuma J."/>
            <person name="Spilker T."/>
        </authorList>
    </citation>
    <scope>NUCLEOTIDE SEQUENCE</scope>
    <source>
        <strain evidence="1">AU36012</strain>
    </source>
</reference>
<evidence type="ECO:0000313" key="2">
    <source>
        <dbReference type="Proteomes" id="UP000682266"/>
    </source>
</evidence>
<dbReference type="AlphaFoldDB" id="A0AA41EAC3"/>
<comment type="caution">
    <text evidence="1">The sequence shown here is derived from an EMBL/GenBank/DDBJ whole genome shotgun (WGS) entry which is preliminary data.</text>
</comment>